<dbReference type="Pfam" id="PF00144">
    <property type="entry name" value="Beta-lactamase"/>
    <property type="match status" value="1"/>
</dbReference>
<evidence type="ECO:0000259" key="2">
    <source>
        <dbReference type="Pfam" id="PF11954"/>
    </source>
</evidence>
<dbReference type="PANTHER" id="PTHR46825">
    <property type="entry name" value="D-ALANYL-D-ALANINE-CARBOXYPEPTIDASE/ENDOPEPTIDASE AMPH"/>
    <property type="match status" value="1"/>
</dbReference>
<dbReference type="InterPro" id="IPR012338">
    <property type="entry name" value="Beta-lactam/transpept-like"/>
</dbReference>
<dbReference type="Gene3D" id="3.40.710.10">
    <property type="entry name" value="DD-peptidase/beta-lactamase superfamily"/>
    <property type="match status" value="1"/>
</dbReference>
<dbReference type="InterPro" id="IPR050491">
    <property type="entry name" value="AmpC-like"/>
</dbReference>
<protein>
    <submittedName>
        <fullName evidence="3">Serine hydrolase</fullName>
    </submittedName>
</protein>
<feature type="domain" description="Peptidase S12 Pab87-related C-terminal" evidence="2">
    <location>
        <begin position="404"/>
        <end position="480"/>
    </location>
</feature>
<dbReference type="GO" id="GO:0016787">
    <property type="term" value="F:hydrolase activity"/>
    <property type="evidence" value="ECO:0007669"/>
    <property type="project" value="UniProtKB-KW"/>
</dbReference>
<dbReference type="Proteomes" id="UP000241421">
    <property type="component" value="Unassembled WGS sequence"/>
</dbReference>
<sequence>MKSRLGIMPALHESSCRKQCVSQTTTGETMSGLNMMARSVFGALAMLMVVSAQAAGKPKSLPESIDNYLSARFDPRSPGAAVVVVKDGKVIFRKGYGMADLELKVPVRPEMVFRLASVTKQFTAVAVLMLAEEGKLALGDEIQRFIPDYPRGAAPVTIERMLNHTSGIPGFSEEYLSKRDMRAEITPAQMLEIIRQQPPEFVAGTKWAYSDGAYELLGMIIEKASGMSYADFVEQRMFKPLGMAHSYYDRSERVIEGRVKGYARTRKGYQNAAFISMSLPYAAGSLASSVDDLALWDAAIADSDKLINAETRRRMQTSYTLADGAAARIPYGLGVSLAPRRGEPRVGHNGQINGFMTAVLRMPKERVYVAVLGNVENMLVIPELLAERVGAIAAGKPYLEEAAVVVPDAVLERYVGAYRINPKNVRNVSRDGKRLFMQRNGGPLIELHAKSHTEFFVKDAFNEVSFGTDAAGMVSTLTMSQVYGPPNVAMKEVRLEPAAASAN</sequence>
<comment type="caution">
    <text evidence="3">The sequence shown here is derived from an EMBL/GenBank/DDBJ whole genome shotgun (WGS) entry which is preliminary data.</text>
</comment>
<dbReference type="Pfam" id="PF11954">
    <property type="entry name" value="DUF3471"/>
    <property type="match status" value="1"/>
</dbReference>
<dbReference type="InterPro" id="IPR001466">
    <property type="entry name" value="Beta-lactam-related"/>
</dbReference>
<gene>
    <name evidence="3" type="ORF">C7C56_015285</name>
</gene>
<evidence type="ECO:0000313" key="3">
    <source>
        <dbReference type="EMBL" id="PWF46760.1"/>
    </source>
</evidence>
<name>A0A2U2HJ32_9BURK</name>
<dbReference type="PANTHER" id="PTHR46825:SF9">
    <property type="entry name" value="BETA-LACTAMASE-RELATED DOMAIN-CONTAINING PROTEIN"/>
    <property type="match status" value="1"/>
</dbReference>
<evidence type="ECO:0000313" key="4">
    <source>
        <dbReference type="Proteomes" id="UP000241421"/>
    </source>
</evidence>
<keyword evidence="3" id="KW-0378">Hydrolase</keyword>
<keyword evidence="4" id="KW-1185">Reference proteome</keyword>
<proteinExistence type="predicted"/>
<evidence type="ECO:0000259" key="1">
    <source>
        <dbReference type="Pfam" id="PF00144"/>
    </source>
</evidence>
<accession>A0A2U2HJ32</accession>
<dbReference type="SUPFAM" id="SSF56601">
    <property type="entry name" value="beta-lactamase/transpeptidase-like"/>
    <property type="match status" value="1"/>
</dbReference>
<dbReference type="AlphaFoldDB" id="A0A2U2HJ32"/>
<dbReference type="EMBL" id="PXWF02000240">
    <property type="protein sequence ID" value="PWF46760.1"/>
    <property type="molecule type" value="Genomic_DNA"/>
</dbReference>
<feature type="domain" description="Beta-lactamase-related" evidence="1">
    <location>
        <begin position="75"/>
        <end position="377"/>
    </location>
</feature>
<organism evidence="3 4">
    <name type="scientific">Massilia glaciei</name>
    <dbReference type="NCBI Taxonomy" id="1524097"/>
    <lineage>
        <taxon>Bacteria</taxon>
        <taxon>Pseudomonadati</taxon>
        <taxon>Pseudomonadota</taxon>
        <taxon>Betaproteobacteria</taxon>
        <taxon>Burkholderiales</taxon>
        <taxon>Oxalobacteraceae</taxon>
        <taxon>Telluria group</taxon>
        <taxon>Massilia</taxon>
    </lineage>
</organism>
<reference evidence="3 4" key="1">
    <citation type="submission" date="2018-04" db="EMBL/GenBank/DDBJ databases">
        <title>Massilia violaceinigra sp. nov., a novel purple-pigmented bacterium isolated from Tianshan glacier, Xinjiang, China.</title>
        <authorList>
            <person name="Wang H."/>
        </authorList>
    </citation>
    <scope>NUCLEOTIDE SEQUENCE [LARGE SCALE GENOMIC DNA]</scope>
    <source>
        <strain evidence="3 4">B448-2</strain>
    </source>
</reference>
<dbReference type="InterPro" id="IPR021860">
    <property type="entry name" value="Peptidase_S12_Pab87-rel_C"/>
</dbReference>